<keyword evidence="6" id="KW-0256">Endoplasmic reticulum</keyword>
<dbReference type="Pfam" id="PF17004">
    <property type="entry name" value="SRP_TPR_like"/>
    <property type="match status" value="1"/>
</dbReference>
<evidence type="ECO:0000313" key="12">
    <source>
        <dbReference type="EMBL" id="GAB0135943.1"/>
    </source>
</evidence>
<accession>A0ABQ0CR65</accession>
<sequence>MPQDPTTALAALLRETSIEDPEEILKAANAALKNDKNDELAQHTRIVALLKLDRFDDASRAISEGGVKLENTCALEKAYALYKLGKLDEALTILASTGLHKRGLSHIAAQVAYRAEKFDESQSIYNRLLGAETNEEDHDLEINIQAAQAQAEWNGIATSHGVACQKASESFELCYNSACANIARGSLNIASKLLQRALTLCDASDELSQEEKEEERKPILAQQAFVFAKLGDIDRAREIHDSLRLETSSDPDLSIISQNNFLAMEKMPQNPFLLERQVAAWRSSSTTEAKLFKFQSDVLAQNSSIVSLWAHKTSGVKTRAYRTVDQAESPTSSPELNNMSVIGAAAETQGLPEKDVLKSLISLSKRRPYDTGLTLVIIQLHLQRRKPGAALYTLELFFSRLESSDNEQCHRVRFSPGLVALAVVLKKTQKRHNSAKAELIKAAEYWHHRPASSAFSLLKEAGVELVLSSSKDDIRLAGAIFKKLNEEKLASPVTSAGLVAALAAANAFEVEQHTTLLPPVESLVRGIKVDELINSGILVSPKFSTSKKRPFTNDTNVERAPKKRRRRMPKNFVDGQAPDPERWLPLRDRSSYRPKGKKGRKKAADSTQGGVVKEEETIGLVGGGGVKIEKAAASNAAKKKKKAKK</sequence>
<dbReference type="Gene3D" id="1.25.40.10">
    <property type="entry name" value="Tetratricopeptide repeat domain"/>
    <property type="match status" value="1"/>
</dbReference>
<comment type="similarity">
    <text evidence="3 9">Belongs to the SRP72 family.</text>
</comment>
<feature type="region of interest" description="Disordered" evidence="10">
    <location>
        <begin position="544"/>
        <end position="611"/>
    </location>
</feature>
<dbReference type="PANTHER" id="PTHR14094">
    <property type="entry name" value="SIGNAL RECOGNITION PARTICLE 72"/>
    <property type="match status" value="1"/>
</dbReference>
<evidence type="ECO:0000256" key="6">
    <source>
        <dbReference type="ARBA" id="ARBA00022824"/>
    </source>
</evidence>
<comment type="function">
    <text evidence="9">Component of the signal recognition particle (SRP) complex, a ribonucleoprotein complex that mediates the cotranslational targeting of secretory and membrane proteins to the endoplasmic reticulum (ER).</text>
</comment>
<dbReference type="PIRSF" id="PIRSF038922">
    <property type="entry name" value="SRP72"/>
    <property type="match status" value="1"/>
</dbReference>
<dbReference type="Pfam" id="PF08492">
    <property type="entry name" value="SRP72"/>
    <property type="match status" value="1"/>
</dbReference>
<evidence type="ECO:0000256" key="2">
    <source>
        <dbReference type="ARBA" id="ARBA00004496"/>
    </source>
</evidence>
<gene>
    <name evidence="12" type="primary">g4263</name>
    <name evidence="12" type="ORF">EsDP_00004263</name>
</gene>
<dbReference type="InterPro" id="IPR026270">
    <property type="entry name" value="SRP72"/>
</dbReference>
<dbReference type="Proteomes" id="UP001562357">
    <property type="component" value="Unassembled WGS sequence"/>
</dbReference>
<dbReference type="InterPro" id="IPR011990">
    <property type="entry name" value="TPR-like_helical_dom_sf"/>
</dbReference>
<evidence type="ECO:0000259" key="11">
    <source>
        <dbReference type="Pfam" id="PF08492"/>
    </source>
</evidence>
<evidence type="ECO:0000313" key="13">
    <source>
        <dbReference type="Proteomes" id="UP001562357"/>
    </source>
</evidence>
<comment type="subcellular location">
    <subcellularLocation>
        <location evidence="2 9">Cytoplasm</location>
    </subcellularLocation>
    <subcellularLocation>
        <location evidence="1">Endoplasmic reticulum</location>
    </subcellularLocation>
</comment>
<dbReference type="SUPFAM" id="SSF48452">
    <property type="entry name" value="TPR-like"/>
    <property type="match status" value="1"/>
</dbReference>
<feature type="domain" description="Signal recognition particle SRP72 subunit RNA-binding" evidence="11">
    <location>
        <begin position="554"/>
        <end position="594"/>
    </location>
</feature>
<evidence type="ECO:0000256" key="8">
    <source>
        <dbReference type="ARBA" id="ARBA00023274"/>
    </source>
</evidence>
<evidence type="ECO:0000256" key="7">
    <source>
        <dbReference type="ARBA" id="ARBA00023135"/>
    </source>
</evidence>
<dbReference type="InterPro" id="IPR031545">
    <property type="entry name" value="SRP72_TPR-like"/>
</dbReference>
<evidence type="ECO:0000256" key="3">
    <source>
        <dbReference type="ARBA" id="ARBA00007676"/>
    </source>
</evidence>
<dbReference type="InterPro" id="IPR013699">
    <property type="entry name" value="Signal_recog_part_SRP72_RNA-bd"/>
</dbReference>
<name>A0ABQ0CR65_9HYPO</name>
<keyword evidence="5 9" id="KW-0963">Cytoplasm</keyword>
<evidence type="ECO:0000256" key="1">
    <source>
        <dbReference type="ARBA" id="ARBA00004240"/>
    </source>
</evidence>
<dbReference type="PANTHER" id="PTHR14094:SF9">
    <property type="entry name" value="SIGNAL RECOGNITION PARTICLE SUBUNIT SRP72"/>
    <property type="match status" value="1"/>
</dbReference>
<organism evidence="12 13">
    <name type="scientific">Epichloe bromicola</name>
    <dbReference type="NCBI Taxonomy" id="79588"/>
    <lineage>
        <taxon>Eukaryota</taxon>
        <taxon>Fungi</taxon>
        <taxon>Dikarya</taxon>
        <taxon>Ascomycota</taxon>
        <taxon>Pezizomycotina</taxon>
        <taxon>Sordariomycetes</taxon>
        <taxon>Hypocreomycetidae</taxon>
        <taxon>Hypocreales</taxon>
        <taxon>Clavicipitaceae</taxon>
        <taxon>Epichloe</taxon>
    </lineage>
</organism>
<keyword evidence="7 9" id="KW-0733">Signal recognition particle</keyword>
<evidence type="ECO:0000256" key="5">
    <source>
        <dbReference type="ARBA" id="ARBA00022490"/>
    </source>
</evidence>
<reference evidence="13" key="1">
    <citation type="submission" date="2024-06" db="EMBL/GenBank/DDBJ databases">
        <title>Draft Genome Sequences of Epichloe bromicola Strains Isolated from Elymus ciliaris.</title>
        <authorList>
            <consortium name="Epichloe bromicola genome sequencing consortium"/>
            <person name="Miura A."/>
            <person name="Imano S."/>
            <person name="Ashida A."/>
            <person name="Sato I."/>
            <person name="Chiba S."/>
            <person name="Tanaka A."/>
            <person name="Camagna M."/>
            <person name="Takemoto D."/>
        </authorList>
    </citation>
    <scope>NUCLEOTIDE SEQUENCE [LARGE SCALE GENOMIC DNA]</scope>
    <source>
        <strain evidence="13">DP</strain>
    </source>
</reference>
<protein>
    <recommendedName>
        <fullName evidence="4 9">Signal recognition particle subunit SRP72</fullName>
    </recommendedName>
</protein>
<keyword evidence="8 9" id="KW-0687">Ribonucleoprotein</keyword>
<keyword evidence="13" id="KW-1185">Reference proteome</keyword>
<feature type="compositionally biased region" description="Basic residues" evidence="10">
    <location>
        <begin position="592"/>
        <end position="601"/>
    </location>
</feature>
<evidence type="ECO:0000256" key="10">
    <source>
        <dbReference type="SAM" id="MobiDB-lite"/>
    </source>
</evidence>
<evidence type="ECO:0000256" key="4">
    <source>
        <dbReference type="ARBA" id="ARBA00018350"/>
    </source>
</evidence>
<evidence type="ECO:0000256" key="9">
    <source>
        <dbReference type="PIRNR" id="PIRNR038922"/>
    </source>
</evidence>
<feature type="compositionally biased region" description="Basic and acidic residues" evidence="10">
    <location>
        <begin position="579"/>
        <end position="591"/>
    </location>
</feature>
<proteinExistence type="inferred from homology"/>
<dbReference type="EMBL" id="BAAFGZ010000159">
    <property type="protein sequence ID" value="GAB0135943.1"/>
    <property type="molecule type" value="Genomic_DNA"/>
</dbReference>
<comment type="caution">
    <text evidence="12">The sequence shown here is derived from an EMBL/GenBank/DDBJ whole genome shotgun (WGS) entry which is preliminary data.</text>
</comment>